<protein>
    <submittedName>
        <fullName evidence="1">Sel1 repeat family protein</fullName>
    </submittedName>
</protein>
<name>A0A931MZI8_9HYPH</name>
<proteinExistence type="predicted"/>
<dbReference type="EMBL" id="JADZLT010000050">
    <property type="protein sequence ID" value="MBH0238119.1"/>
    <property type="molecule type" value="Genomic_DNA"/>
</dbReference>
<evidence type="ECO:0000313" key="2">
    <source>
        <dbReference type="Proteomes" id="UP000631694"/>
    </source>
</evidence>
<dbReference type="Proteomes" id="UP000631694">
    <property type="component" value="Unassembled WGS sequence"/>
</dbReference>
<sequence length="510" mass="55186">MGILLKLGLFGCFSFLALQIAVPLFVNLMPVMFPPVVEKFCRYVIWMESCRSFGVERNVEAADAEDVIDLCISNTKPLGTGVTSVQALHEVRHPRESLAACERAVALLQDGHKMSPAREADVSYGEAVASLVANRSIGVHKLLRVAERGDGRAALTMFHLKYFGIGEDPDTRAALKWLVLAALYDLPDAYAELGRLAASRQCIGVSGAVDGDVEQLLEARLQEVVETAGPNDVTMAAGNLLESNGSNTSGPVCGPGDSTSSRGLYAHAAQLGSLEGMFELAIVVRREEGDEAAGPLFERALSNMNPDYPHDLGWKGHAYRFGYGVEADLDAAVKVFLEAAEAGDLYSYLALAEIFDPICYTRCEPVLPVNSERAATYAERSSDGMYVRAMVFKAEKALGSYLVKNSDVETNVDLLTQASFQGSIKASEMLGDLFSGIHTLSMGRVKEVEDPKRALQFYWRAASAGNCRSMNRFVDIANEVAMTAPGTRNSELLLKRVEVVSSALNEGICD</sequence>
<dbReference type="GO" id="GO:0036503">
    <property type="term" value="P:ERAD pathway"/>
    <property type="evidence" value="ECO:0007669"/>
    <property type="project" value="TreeGrafter"/>
</dbReference>
<dbReference type="PANTHER" id="PTHR11102">
    <property type="entry name" value="SEL-1-LIKE PROTEIN"/>
    <property type="match status" value="1"/>
</dbReference>
<comment type="caution">
    <text evidence="1">The sequence shown here is derived from an EMBL/GenBank/DDBJ whole genome shotgun (WGS) entry which is preliminary data.</text>
</comment>
<dbReference type="Gene3D" id="1.25.40.10">
    <property type="entry name" value="Tetratricopeptide repeat domain"/>
    <property type="match status" value="1"/>
</dbReference>
<dbReference type="InterPro" id="IPR011990">
    <property type="entry name" value="TPR-like_helical_dom_sf"/>
</dbReference>
<keyword evidence="2" id="KW-1185">Reference proteome</keyword>
<organism evidence="1 2">
    <name type="scientific">Methylobrevis albus</name>
    <dbReference type="NCBI Taxonomy" id="2793297"/>
    <lineage>
        <taxon>Bacteria</taxon>
        <taxon>Pseudomonadati</taxon>
        <taxon>Pseudomonadota</taxon>
        <taxon>Alphaproteobacteria</taxon>
        <taxon>Hyphomicrobiales</taxon>
        <taxon>Pleomorphomonadaceae</taxon>
        <taxon>Methylobrevis</taxon>
    </lineage>
</organism>
<dbReference type="PANTHER" id="PTHR11102:SF147">
    <property type="entry name" value="SEL1L ADAPTOR SUBUNIT OF ERAD E3 UBIQUITIN LIGASE"/>
    <property type="match status" value="1"/>
</dbReference>
<dbReference type="SUPFAM" id="SSF81901">
    <property type="entry name" value="HCP-like"/>
    <property type="match status" value="1"/>
</dbReference>
<dbReference type="InterPro" id="IPR006597">
    <property type="entry name" value="Sel1-like"/>
</dbReference>
<gene>
    <name evidence="1" type="ORF">I5731_09825</name>
</gene>
<evidence type="ECO:0000313" key="1">
    <source>
        <dbReference type="EMBL" id="MBH0238119.1"/>
    </source>
</evidence>
<dbReference type="AlphaFoldDB" id="A0A931MZI8"/>
<accession>A0A931MZI8</accession>
<dbReference type="Pfam" id="PF08238">
    <property type="entry name" value="Sel1"/>
    <property type="match status" value="3"/>
</dbReference>
<dbReference type="RefSeq" id="WP_197311212.1">
    <property type="nucleotide sequence ID" value="NZ_JADZLT010000050.1"/>
</dbReference>
<reference evidence="1" key="1">
    <citation type="submission" date="2020-12" db="EMBL/GenBank/DDBJ databases">
        <title>Methylobrevis albus sp. nov., isolated from fresh water lack sediment.</title>
        <authorList>
            <person name="Zou Q."/>
        </authorList>
    </citation>
    <scope>NUCLEOTIDE SEQUENCE</scope>
    <source>
        <strain evidence="1">L22</strain>
    </source>
</reference>
<dbReference type="InterPro" id="IPR050767">
    <property type="entry name" value="Sel1_AlgK"/>
</dbReference>